<dbReference type="AlphaFoldDB" id="A0CJE1"/>
<evidence type="ECO:0000256" key="7">
    <source>
        <dbReference type="ARBA" id="ARBA00047899"/>
    </source>
</evidence>
<dbReference type="Gene3D" id="1.10.510.10">
    <property type="entry name" value="Transferase(Phosphotransferase) domain 1"/>
    <property type="match status" value="1"/>
</dbReference>
<dbReference type="PROSITE" id="PS50011">
    <property type="entry name" value="PROTEIN_KINASE_DOM"/>
    <property type="match status" value="1"/>
</dbReference>
<dbReference type="STRING" id="5888.A0CJE1"/>
<accession>A0CJE1</accession>
<dbReference type="SUPFAM" id="SSF56112">
    <property type="entry name" value="Protein kinase-like (PK-like)"/>
    <property type="match status" value="1"/>
</dbReference>
<dbReference type="Proteomes" id="UP000000600">
    <property type="component" value="Unassembled WGS sequence"/>
</dbReference>
<dbReference type="InterPro" id="IPR011009">
    <property type="entry name" value="Kinase-like_dom_sf"/>
</dbReference>
<evidence type="ECO:0000256" key="6">
    <source>
        <dbReference type="ARBA" id="ARBA00022840"/>
    </source>
</evidence>
<reference evidence="12 13" key="1">
    <citation type="journal article" date="2006" name="Nature">
        <title>Global trends of whole-genome duplications revealed by the ciliate Paramecium tetraurelia.</title>
        <authorList>
            <consortium name="Genoscope"/>
            <person name="Aury J.-M."/>
            <person name="Jaillon O."/>
            <person name="Duret L."/>
            <person name="Noel B."/>
            <person name="Jubin C."/>
            <person name="Porcel B.M."/>
            <person name="Segurens B."/>
            <person name="Daubin V."/>
            <person name="Anthouard V."/>
            <person name="Aiach N."/>
            <person name="Arnaiz O."/>
            <person name="Billaut A."/>
            <person name="Beisson J."/>
            <person name="Blanc I."/>
            <person name="Bouhouche K."/>
            <person name="Camara F."/>
            <person name="Duharcourt S."/>
            <person name="Guigo R."/>
            <person name="Gogendeau D."/>
            <person name="Katinka M."/>
            <person name="Keller A.-M."/>
            <person name="Kissmehl R."/>
            <person name="Klotz C."/>
            <person name="Koll F."/>
            <person name="Le Moue A."/>
            <person name="Lepere C."/>
            <person name="Malinsky S."/>
            <person name="Nowacki M."/>
            <person name="Nowak J.K."/>
            <person name="Plattner H."/>
            <person name="Poulain J."/>
            <person name="Ruiz F."/>
            <person name="Serrano V."/>
            <person name="Zagulski M."/>
            <person name="Dessen P."/>
            <person name="Betermier M."/>
            <person name="Weissenbach J."/>
            <person name="Scarpelli C."/>
            <person name="Schachter V."/>
            <person name="Sperling L."/>
            <person name="Meyer E."/>
            <person name="Cohen J."/>
            <person name="Wincker P."/>
        </authorList>
    </citation>
    <scope>NUCLEOTIDE SEQUENCE [LARGE SCALE GENOMIC DNA]</scope>
    <source>
        <strain evidence="12 13">Stock d4-2</strain>
    </source>
</reference>
<gene>
    <name evidence="12" type="ORF">GSPATT00000619001</name>
</gene>
<dbReference type="EC" id="2.7.11.1" evidence="1"/>
<dbReference type="FunFam" id="3.30.200.20:FF:000654">
    <property type="entry name" value="Uncharacterized protein"/>
    <property type="match status" value="1"/>
</dbReference>
<proteinExistence type="predicted"/>
<evidence type="ECO:0000313" key="13">
    <source>
        <dbReference type="Proteomes" id="UP000000600"/>
    </source>
</evidence>
<evidence type="ECO:0000256" key="3">
    <source>
        <dbReference type="ARBA" id="ARBA00022679"/>
    </source>
</evidence>
<dbReference type="OMA" id="YYHANSS"/>
<dbReference type="InterPro" id="IPR017441">
    <property type="entry name" value="Protein_kinase_ATP_BS"/>
</dbReference>
<keyword evidence="13" id="KW-1185">Reference proteome</keyword>
<dbReference type="InterPro" id="IPR000961">
    <property type="entry name" value="AGC-kinase_C"/>
</dbReference>
<dbReference type="KEGG" id="ptm:GSPATT00000619001"/>
<keyword evidence="2" id="KW-0723">Serine/threonine-protein kinase</keyword>
<dbReference type="PANTHER" id="PTHR24356">
    <property type="entry name" value="SERINE/THREONINE-PROTEIN KINASE"/>
    <property type="match status" value="1"/>
</dbReference>
<dbReference type="GO" id="GO:0004674">
    <property type="term" value="F:protein serine/threonine kinase activity"/>
    <property type="evidence" value="ECO:0000318"/>
    <property type="project" value="GO_Central"/>
</dbReference>
<dbReference type="RefSeq" id="XP_001438305.1">
    <property type="nucleotide sequence ID" value="XM_001438268.1"/>
</dbReference>
<evidence type="ECO:0000259" key="10">
    <source>
        <dbReference type="PROSITE" id="PS50011"/>
    </source>
</evidence>
<keyword evidence="4 9" id="KW-0547">Nucleotide-binding</keyword>
<dbReference type="PROSITE" id="PS00107">
    <property type="entry name" value="PROTEIN_KINASE_ATP"/>
    <property type="match status" value="1"/>
</dbReference>
<dbReference type="EMBL" id="CT868096">
    <property type="protein sequence ID" value="CAK70908.1"/>
    <property type="molecule type" value="Genomic_DNA"/>
</dbReference>
<evidence type="ECO:0000313" key="12">
    <source>
        <dbReference type="EMBL" id="CAK70908.1"/>
    </source>
</evidence>
<feature type="domain" description="AGC-kinase C-terminal" evidence="11">
    <location>
        <begin position="428"/>
        <end position="500"/>
    </location>
</feature>
<name>A0CJE1_PARTE</name>
<dbReference type="SMART" id="SM00220">
    <property type="entry name" value="S_TKc"/>
    <property type="match status" value="1"/>
</dbReference>
<dbReference type="Pfam" id="PF00069">
    <property type="entry name" value="Pkinase"/>
    <property type="match status" value="1"/>
</dbReference>
<feature type="domain" description="Protein kinase" evidence="10">
    <location>
        <begin position="169"/>
        <end position="427"/>
    </location>
</feature>
<dbReference type="FunFam" id="1.10.510.10:FF:000454">
    <property type="entry name" value="Uncharacterized protein"/>
    <property type="match status" value="1"/>
</dbReference>
<dbReference type="GO" id="GO:0035556">
    <property type="term" value="P:intracellular signal transduction"/>
    <property type="evidence" value="ECO:0000318"/>
    <property type="project" value="GO_Central"/>
</dbReference>
<comment type="catalytic activity">
    <reaction evidence="7">
        <text>L-threonyl-[protein] + ATP = O-phospho-L-threonyl-[protein] + ADP + H(+)</text>
        <dbReference type="Rhea" id="RHEA:46608"/>
        <dbReference type="Rhea" id="RHEA-COMP:11060"/>
        <dbReference type="Rhea" id="RHEA-COMP:11605"/>
        <dbReference type="ChEBI" id="CHEBI:15378"/>
        <dbReference type="ChEBI" id="CHEBI:30013"/>
        <dbReference type="ChEBI" id="CHEBI:30616"/>
        <dbReference type="ChEBI" id="CHEBI:61977"/>
        <dbReference type="ChEBI" id="CHEBI:456216"/>
        <dbReference type="EC" id="2.7.11.1"/>
    </reaction>
</comment>
<organism evidence="12 13">
    <name type="scientific">Paramecium tetraurelia</name>
    <dbReference type="NCBI Taxonomy" id="5888"/>
    <lineage>
        <taxon>Eukaryota</taxon>
        <taxon>Sar</taxon>
        <taxon>Alveolata</taxon>
        <taxon>Ciliophora</taxon>
        <taxon>Intramacronucleata</taxon>
        <taxon>Oligohymenophorea</taxon>
        <taxon>Peniculida</taxon>
        <taxon>Parameciidae</taxon>
        <taxon>Paramecium</taxon>
    </lineage>
</organism>
<dbReference type="eggNOG" id="KOG0598">
    <property type="taxonomic scope" value="Eukaryota"/>
</dbReference>
<keyword evidence="3" id="KW-0808">Transferase</keyword>
<dbReference type="HOGENOM" id="CLU_000288_63_5_1"/>
<evidence type="ECO:0000256" key="5">
    <source>
        <dbReference type="ARBA" id="ARBA00022777"/>
    </source>
</evidence>
<evidence type="ECO:0000256" key="9">
    <source>
        <dbReference type="PROSITE-ProRule" id="PRU10141"/>
    </source>
</evidence>
<dbReference type="GO" id="GO:0005524">
    <property type="term" value="F:ATP binding"/>
    <property type="evidence" value="ECO:0007669"/>
    <property type="project" value="UniProtKB-UniRule"/>
</dbReference>
<keyword evidence="5" id="KW-0418">Kinase</keyword>
<evidence type="ECO:0000256" key="4">
    <source>
        <dbReference type="ARBA" id="ARBA00022741"/>
    </source>
</evidence>
<comment type="catalytic activity">
    <reaction evidence="8">
        <text>L-seryl-[protein] + ATP = O-phospho-L-seryl-[protein] + ADP + H(+)</text>
        <dbReference type="Rhea" id="RHEA:17989"/>
        <dbReference type="Rhea" id="RHEA-COMP:9863"/>
        <dbReference type="Rhea" id="RHEA-COMP:11604"/>
        <dbReference type="ChEBI" id="CHEBI:15378"/>
        <dbReference type="ChEBI" id="CHEBI:29999"/>
        <dbReference type="ChEBI" id="CHEBI:30616"/>
        <dbReference type="ChEBI" id="CHEBI:83421"/>
        <dbReference type="ChEBI" id="CHEBI:456216"/>
        <dbReference type="EC" id="2.7.11.1"/>
    </reaction>
</comment>
<dbReference type="InParanoid" id="A0CJE1"/>
<dbReference type="PROSITE" id="PS51285">
    <property type="entry name" value="AGC_KINASE_CTER"/>
    <property type="match status" value="1"/>
</dbReference>
<dbReference type="InterPro" id="IPR008271">
    <property type="entry name" value="Ser/Thr_kinase_AS"/>
</dbReference>
<dbReference type="InterPro" id="IPR050236">
    <property type="entry name" value="Ser_Thr_kinase_AGC"/>
</dbReference>
<dbReference type="PROSITE" id="PS00108">
    <property type="entry name" value="PROTEIN_KINASE_ST"/>
    <property type="match status" value="1"/>
</dbReference>
<sequence>MVETNCSLSPKNKQIVKVIFMIELNIINNNINLLQMLINSTSQRKLKQNSLSQFRSPIIIPTSQRISPVTSGLNSLKNLHSHKGSQIDINNLTRIVKPTKLSESVNNLQIQVWLAKAKENIKVTADTKLQLPKKHIKFPSQQFMNFKEIVHTSISPKLNREILFSKSAFNFEFVIGIGGFGKVWKVQHKKTSLTFAMKEMSKALIVTKKSVHSVMNERQLLSQLKNSFIVNMNYAYQDRENLYLVMDYMKGGDLRYHIGKMRRFNEQSTKFFIACILLGLEYIHSNKIIHRDIKPENLVLDEKGYVHITDFGIARIAKTENNTDTSGTPGYMAPEVMCRQNHTYAVDYFALGVIAYEFMLGRRPYLGRSRQEIRDQILAKQVQIRKSEVPDDWSLDAVDFINQLLQRKPQNRLGYSGSQEIKDHPWFAQFPWDKLQNKTLTPPFIPNATEDNFDQKQIILEDEENNELIQSNIVLLRDQSIQDQFQGYEFYYHANSSSTEQSSGSSTKHSRNLSERIQFADKRKII</sequence>
<dbReference type="GeneID" id="5024090"/>
<dbReference type="OrthoDB" id="354826at2759"/>
<dbReference type="Gene3D" id="3.30.200.20">
    <property type="entry name" value="Phosphorylase Kinase, domain 1"/>
    <property type="match status" value="1"/>
</dbReference>
<evidence type="ECO:0000256" key="2">
    <source>
        <dbReference type="ARBA" id="ARBA00022527"/>
    </source>
</evidence>
<evidence type="ECO:0000256" key="8">
    <source>
        <dbReference type="ARBA" id="ARBA00048679"/>
    </source>
</evidence>
<protein>
    <recommendedName>
        <fullName evidence="1">non-specific serine/threonine protein kinase</fullName>
        <ecNumber evidence="1">2.7.11.1</ecNumber>
    </recommendedName>
</protein>
<evidence type="ECO:0000259" key="11">
    <source>
        <dbReference type="PROSITE" id="PS51285"/>
    </source>
</evidence>
<dbReference type="PANTHER" id="PTHR24356:SF374">
    <property type="entry name" value="PROTEIN KINASE DOMAIN-CONTAINING PROTEIN"/>
    <property type="match status" value="1"/>
</dbReference>
<feature type="binding site" evidence="9">
    <location>
        <position position="198"/>
    </location>
    <ligand>
        <name>ATP</name>
        <dbReference type="ChEBI" id="CHEBI:30616"/>
    </ligand>
</feature>
<keyword evidence="6 9" id="KW-0067">ATP-binding</keyword>
<dbReference type="CDD" id="cd05578">
    <property type="entry name" value="STKc_Yank1"/>
    <property type="match status" value="1"/>
</dbReference>
<evidence type="ECO:0000256" key="1">
    <source>
        <dbReference type="ARBA" id="ARBA00012513"/>
    </source>
</evidence>
<dbReference type="InterPro" id="IPR000719">
    <property type="entry name" value="Prot_kinase_dom"/>
</dbReference>